<evidence type="ECO:0000259" key="7">
    <source>
        <dbReference type="Pfam" id="PF21981"/>
    </source>
</evidence>
<gene>
    <name evidence="5 8" type="primary">recX</name>
    <name evidence="8" type="ORF">WG78_01265</name>
</gene>
<comment type="similarity">
    <text evidence="2 5">Belongs to the RecX family.</text>
</comment>
<dbReference type="PANTHER" id="PTHR33602:SF1">
    <property type="entry name" value="REGULATORY PROTEIN RECX FAMILY PROTEIN"/>
    <property type="match status" value="1"/>
</dbReference>
<dbReference type="InterPro" id="IPR036388">
    <property type="entry name" value="WH-like_DNA-bd_sf"/>
</dbReference>
<dbReference type="GO" id="GO:0006282">
    <property type="term" value="P:regulation of DNA repair"/>
    <property type="evidence" value="ECO:0007669"/>
    <property type="project" value="UniProtKB-UniRule"/>
</dbReference>
<dbReference type="OrthoDB" id="5295441at2"/>
<dbReference type="STRING" id="857265.WG78_01265"/>
<dbReference type="EMBL" id="LAQT01000001">
    <property type="protein sequence ID" value="KPC55245.1"/>
    <property type="molecule type" value="Genomic_DNA"/>
</dbReference>
<dbReference type="HAMAP" id="MF_01114">
    <property type="entry name" value="RecX"/>
    <property type="match status" value="1"/>
</dbReference>
<protein>
    <recommendedName>
        <fullName evidence="3 5">Regulatory protein RecX</fullName>
    </recommendedName>
</protein>
<evidence type="ECO:0000256" key="5">
    <source>
        <dbReference type="HAMAP-Rule" id="MF_01114"/>
    </source>
</evidence>
<dbReference type="PANTHER" id="PTHR33602">
    <property type="entry name" value="REGULATORY PROTEIN RECX FAMILY PROTEIN"/>
    <property type="match status" value="1"/>
</dbReference>
<dbReference type="NCBIfam" id="NF001055">
    <property type="entry name" value="PRK00117.2-5"/>
    <property type="match status" value="1"/>
</dbReference>
<dbReference type="AlphaFoldDB" id="A0A0N1JTR4"/>
<accession>A0A0N1JTR4</accession>
<dbReference type="PATRIC" id="fig|857265.3.peg.267"/>
<feature type="domain" description="RecX third three-helical" evidence="7">
    <location>
        <begin position="106"/>
        <end position="149"/>
    </location>
</feature>
<dbReference type="InterPro" id="IPR053924">
    <property type="entry name" value="RecX_HTH_2nd"/>
</dbReference>
<evidence type="ECO:0000259" key="6">
    <source>
        <dbReference type="Pfam" id="PF02631"/>
    </source>
</evidence>
<dbReference type="Pfam" id="PF21981">
    <property type="entry name" value="RecX_HTH3"/>
    <property type="match status" value="1"/>
</dbReference>
<comment type="subcellular location">
    <subcellularLocation>
        <location evidence="1 5">Cytoplasm</location>
    </subcellularLocation>
</comment>
<dbReference type="GO" id="GO:0005737">
    <property type="term" value="C:cytoplasm"/>
    <property type="evidence" value="ECO:0007669"/>
    <property type="project" value="UniProtKB-SubCell"/>
</dbReference>
<feature type="domain" description="RecX second three-helical" evidence="6">
    <location>
        <begin position="60"/>
        <end position="99"/>
    </location>
</feature>
<evidence type="ECO:0000256" key="2">
    <source>
        <dbReference type="ARBA" id="ARBA00009695"/>
    </source>
</evidence>
<evidence type="ECO:0000256" key="1">
    <source>
        <dbReference type="ARBA" id="ARBA00004496"/>
    </source>
</evidence>
<keyword evidence="9" id="KW-1185">Reference proteome</keyword>
<name>A0A0N1JTR4_9NEIS</name>
<reference evidence="8 9" key="1">
    <citation type="submission" date="2015-07" db="EMBL/GenBank/DDBJ databases">
        <title>Draft genome sequence of the Amantichitinum ursilacus IGB-41, a new chitin-degrading bacterium.</title>
        <authorList>
            <person name="Kirstahler P."/>
            <person name="Guenther M."/>
            <person name="Grumaz C."/>
            <person name="Rupp S."/>
            <person name="Zibek S."/>
            <person name="Sohn K."/>
        </authorList>
    </citation>
    <scope>NUCLEOTIDE SEQUENCE [LARGE SCALE GENOMIC DNA]</scope>
    <source>
        <strain evidence="8 9">IGB-41</strain>
    </source>
</reference>
<comment type="function">
    <text evidence="5">Modulates RecA activity.</text>
</comment>
<comment type="caution">
    <text evidence="8">The sequence shown here is derived from an EMBL/GenBank/DDBJ whole genome shotgun (WGS) entry which is preliminary data.</text>
</comment>
<dbReference type="RefSeq" id="WP_053935961.1">
    <property type="nucleotide sequence ID" value="NZ_LAQT01000001.1"/>
</dbReference>
<dbReference type="Gene3D" id="1.10.10.10">
    <property type="entry name" value="Winged helix-like DNA-binding domain superfamily/Winged helix DNA-binding domain"/>
    <property type="match status" value="3"/>
</dbReference>
<evidence type="ECO:0000313" key="9">
    <source>
        <dbReference type="Proteomes" id="UP000037939"/>
    </source>
</evidence>
<sequence>MSSKRDPTPTAADLRNRGLRLLARREHSRGEMHSKLKPYTPDEETLNALLDDFEARKWLSDERFAEQWTHFRSERYGSRRLAAELRQKGVASEVINEALDQVRDGEAERAHALWQRRFGQASDDPKERTRQLRFLAARGFSPSVIYRIVGGAMDDEFDVSGDED</sequence>
<dbReference type="InterPro" id="IPR053925">
    <property type="entry name" value="RecX_HTH_3rd"/>
</dbReference>
<dbReference type="InterPro" id="IPR003783">
    <property type="entry name" value="Regulatory_RecX"/>
</dbReference>
<dbReference type="Proteomes" id="UP000037939">
    <property type="component" value="Unassembled WGS sequence"/>
</dbReference>
<organism evidence="8 9">
    <name type="scientific">Amantichitinum ursilacus</name>
    <dbReference type="NCBI Taxonomy" id="857265"/>
    <lineage>
        <taxon>Bacteria</taxon>
        <taxon>Pseudomonadati</taxon>
        <taxon>Pseudomonadota</taxon>
        <taxon>Betaproteobacteria</taxon>
        <taxon>Neisseriales</taxon>
        <taxon>Chitinibacteraceae</taxon>
        <taxon>Amantichitinum</taxon>
    </lineage>
</organism>
<keyword evidence="4 5" id="KW-0963">Cytoplasm</keyword>
<dbReference type="Pfam" id="PF02631">
    <property type="entry name" value="RecX_HTH2"/>
    <property type="match status" value="1"/>
</dbReference>
<evidence type="ECO:0000313" key="8">
    <source>
        <dbReference type="EMBL" id="KPC55245.1"/>
    </source>
</evidence>
<proteinExistence type="inferred from homology"/>
<evidence type="ECO:0000256" key="4">
    <source>
        <dbReference type="ARBA" id="ARBA00022490"/>
    </source>
</evidence>
<evidence type="ECO:0000256" key="3">
    <source>
        <dbReference type="ARBA" id="ARBA00018111"/>
    </source>
</evidence>